<evidence type="ECO:0000313" key="2">
    <source>
        <dbReference type="EMBL" id="QJA97897.1"/>
    </source>
</evidence>
<organism evidence="2">
    <name type="scientific">viral metagenome</name>
    <dbReference type="NCBI Taxonomy" id="1070528"/>
    <lineage>
        <taxon>unclassified sequences</taxon>
        <taxon>metagenomes</taxon>
        <taxon>organismal metagenomes</taxon>
    </lineage>
</organism>
<gene>
    <name evidence="1" type="ORF">MM415A04970_0009</name>
    <name evidence="2" type="ORF">MM415B05866_0010</name>
</gene>
<sequence length="77" mass="8994">MILKVWDNGGKTMDRYTVRIRNEYYGMNEYPYSPQGFCQYVGSYGGVKEGRHLGRLLTRIEFKTLPADVRKAIVERT</sequence>
<dbReference type="AlphaFoldDB" id="A0A6M3LRA1"/>
<accession>A0A6M3LRA1</accession>
<reference evidence="2" key="1">
    <citation type="submission" date="2020-03" db="EMBL/GenBank/DDBJ databases">
        <title>The deep terrestrial virosphere.</title>
        <authorList>
            <person name="Holmfeldt K."/>
            <person name="Nilsson E."/>
            <person name="Simone D."/>
            <person name="Lopez-Fernandez M."/>
            <person name="Wu X."/>
            <person name="de Brujin I."/>
            <person name="Lundin D."/>
            <person name="Andersson A."/>
            <person name="Bertilsson S."/>
            <person name="Dopson M."/>
        </authorList>
    </citation>
    <scope>NUCLEOTIDE SEQUENCE</scope>
    <source>
        <strain evidence="1">MM415A04970</strain>
        <strain evidence="2">MM415B05866</strain>
    </source>
</reference>
<evidence type="ECO:0000313" key="1">
    <source>
        <dbReference type="EMBL" id="QJA69197.1"/>
    </source>
</evidence>
<protein>
    <submittedName>
        <fullName evidence="2">Uncharacterized protein</fullName>
    </submittedName>
</protein>
<name>A0A6M3LRA1_9ZZZZ</name>
<dbReference type="EMBL" id="MT141685">
    <property type="protein sequence ID" value="QJA69197.1"/>
    <property type="molecule type" value="Genomic_DNA"/>
</dbReference>
<proteinExistence type="predicted"/>
<dbReference type="EMBL" id="MT143534">
    <property type="protein sequence ID" value="QJA97897.1"/>
    <property type="molecule type" value="Genomic_DNA"/>
</dbReference>